<evidence type="ECO:0000313" key="4">
    <source>
        <dbReference type="Proteomes" id="UP001218218"/>
    </source>
</evidence>
<feature type="domain" description="CxC2-like cysteine cluster KDZ transposase-associated" evidence="2">
    <location>
        <begin position="173"/>
        <end position="281"/>
    </location>
</feature>
<gene>
    <name evidence="3" type="ORF">DFH08DRAFT_1051022</name>
</gene>
<feature type="region of interest" description="Disordered" evidence="1">
    <location>
        <begin position="939"/>
        <end position="963"/>
    </location>
</feature>
<feature type="region of interest" description="Disordered" evidence="1">
    <location>
        <begin position="45"/>
        <end position="68"/>
    </location>
</feature>
<dbReference type="Pfam" id="PF18803">
    <property type="entry name" value="CxC2"/>
    <property type="match status" value="1"/>
</dbReference>
<organism evidence="3 4">
    <name type="scientific">Mycena albidolilacea</name>
    <dbReference type="NCBI Taxonomy" id="1033008"/>
    <lineage>
        <taxon>Eukaryota</taxon>
        <taxon>Fungi</taxon>
        <taxon>Dikarya</taxon>
        <taxon>Basidiomycota</taxon>
        <taxon>Agaricomycotina</taxon>
        <taxon>Agaricomycetes</taxon>
        <taxon>Agaricomycetidae</taxon>
        <taxon>Agaricales</taxon>
        <taxon>Marasmiineae</taxon>
        <taxon>Mycenaceae</taxon>
        <taxon>Mycena</taxon>
    </lineage>
</organism>
<dbReference type="Proteomes" id="UP001218218">
    <property type="component" value="Unassembled WGS sequence"/>
</dbReference>
<reference evidence="3" key="1">
    <citation type="submission" date="2023-03" db="EMBL/GenBank/DDBJ databases">
        <title>Massive genome expansion in bonnet fungi (Mycena s.s.) driven by repeated elements and novel gene families across ecological guilds.</title>
        <authorList>
            <consortium name="Lawrence Berkeley National Laboratory"/>
            <person name="Harder C.B."/>
            <person name="Miyauchi S."/>
            <person name="Viragh M."/>
            <person name="Kuo A."/>
            <person name="Thoen E."/>
            <person name="Andreopoulos B."/>
            <person name="Lu D."/>
            <person name="Skrede I."/>
            <person name="Drula E."/>
            <person name="Henrissat B."/>
            <person name="Morin E."/>
            <person name="Kohler A."/>
            <person name="Barry K."/>
            <person name="LaButti K."/>
            <person name="Morin E."/>
            <person name="Salamov A."/>
            <person name="Lipzen A."/>
            <person name="Mereny Z."/>
            <person name="Hegedus B."/>
            <person name="Baldrian P."/>
            <person name="Stursova M."/>
            <person name="Weitz H."/>
            <person name="Taylor A."/>
            <person name="Grigoriev I.V."/>
            <person name="Nagy L.G."/>
            <person name="Martin F."/>
            <person name="Kauserud H."/>
        </authorList>
    </citation>
    <scope>NUCLEOTIDE SEQUENCE</scope>
    <source>
        <strain evidence="3">CBHHK002</strain>
    </source>
</reference>
<proteinExistence type="predicted"/>
<feature type="compositionally biased region" description="Acidic residues" evidence="1">
    <location>
        <begin position="1120"/>
        <end position="1153"/>
    </location>
</feature>
<feature type="region of interest" description="Disordered" evidence="1">
    <location>
        <begin position="1"/>
        <end position="21"/>
    </location>
</feature>
<sequence>MASSSKTPAYTGFGPQLRSDQVVDVRTHADGVTYKRIKLADPPNLPLVLESNSRPKKKPQVDQTKLRQTQTAKLTAEFEEQMAYLSRKILTVNEADPAMGQPCPCGRKELKDIVDNGAVIQVEKQAVCEVQCHNCTLYPASCKLCFAEAHRTNPFHWAEVWDHQAGFFRRHNLTALGYPLELGHMGTVCKNRLASVPFVVTAETGVQRLDISFCGEVIQGEDSLGNRLAQLLNVRLFPCTFKDIESAITFNALKQFQIHHLESKVAAMDYCGSLRRLTDNAFTASVPDMYENFLRCSHWWGVLTTRIRSGQEHGIDKLLVHRPMGNTVLYCPSCPEPDFNMDPKIPIQLPPELRHLKQQRSTLDGNFHCTMSTKNSDPKSYSLYKGSGFFPSDAVLKEQLAKAPATVEKSTCNYLKAVNNQDKKKFKNMEITGIVNVQCSHVFVQASVDLQFGERYANVDLALAIAIRQKLSECHRGEVTFSFVDDKDDNDDIDDDAVAADGIDRVMSYDAACQYSVNIVERFKKNENLRDLVPIVKKLRWAVPALHIQGHQEDCMYKFATSYMMATGHFHGETAEHYWPELNQIGTQVTQMNGGRRQDVITLNHNDWNFKKMAKSFALLLAQLRKADVAFEKHHTNFLGLSATHASRIIRENWLGRSRKPDLKNRKYVKSVYRHAQTKVPTQLAIYENMLADESAIPNGFAPRNKVAAFLNEGILIQVEQLKLEKLVAQKSTHFTQALQKEVETLQDTIQNSIAEWRKLQKSLTPAVEPRLNQLAARPIHKEVLGLPSDFSAEDRLALNLSAFEKEEGDLREGAVEDALMSVKLVVQNLVALRDRKRKHDSGVYKNTISQKQINDTERRRDLHIARYNVAAKALIRLGRAREEEFPVLTVADTALKSRSLRRQLGDSALTDGAVWGQGAISVGLRSVGVATAPTSKISGEGSLRPAGSAVKPRVSGSRTKKPHRKEGWLWTFKVGKMDQEELCRWMDEGDTIQWFRAEAEMERWREQVEILLADWRTTIRSFAMYRETWTRLAEMQNLEDIGHIAYAKQKADMFSKRESEGRLLLPAHQTLGPKYGAIVEDDLDLVDFVMQRRSRHQEMLDAVLEAAKKEEANKQMAETEADEEESSEEDDQEHAWATDDDDDGDGDGDENPEFAQYTVAT</sequence>
<dbReference type="InterPro" id="IPR040521">
    <property type="entry name" value="KDZ"/>
</dbReference>
<keyword evidence="4" id="KW-1185">Reference proteome</keyword>
<dbReference type="EMBL" id="JARIHO010000085">
    <property type="protein sequence ID" value="KAJ7308616.1"/>
    <property type="molecule type" value="Genomic_DNA"/>
</dbReference>
<dbReference type="AlphaFoldDB" id="A0AAD6Z5N9"/>
<dbReference type="InterPro" id="IPR041457">
    <property type="entry name" value="CxC2_KDZ-assoc"/>
</dbReference>
<evidence type="ECO:0000313" key="3">
    <source>
        <dbReference type="EMBL" id="KAJ7308616.1"/>
    </source>
</evidence>
<protein>
    <recommendedName>
        <fullName evidence="2">CxC2-like cysteine cluster KDZ transposase-associated domain-containing protein</fullName>
    </recommendedName>
</protein>
<evidence type="ECO:0000256" key="1">
    <source>
        <dbReference type="SAM" id="MobiDB-lite"/>
    </source>
</evidence>
<accession>A0AAD6Z5N9</accession>
<name>A0AAD6Z5N9_9AGAR</name>
<feature type="region of interest" description="Disordered" evidence="1">
    <location>
        <begin position="1111"/>
        <end position="1162"/>
    </location>
</feature>
<comment type="caution">
    <text evidence="3">The sequence shown here is derived from an EMBL/GenBank/DDBJ whole genome shotgun (WGS) entry which is preliminary data.</text>
</comment>
<evidence type="ECO:0000259" key="2">
    <source>
        <dbReference type="Pfam" id="PF18803"/>
    </source>
</evidence>
<dbReference type="Pfam" id="PF18758">
    <property type="entry name" value="KDZ"/>
    <property type="match status" value="1"/>
</dbReference>